<feature type="region of interest" description="Disordered" evidence="1">
    <location>
        <begin position="242"/>
        <end position="285"/>
    </location>
</feature>
<accession>A0A8H7VFV8</accession>
<evidence type="ECO:0000313" key="2">
    <source>
        <dbReference type="EMBL" id="KAG2217357.1"/>
    </source>
</evidence>
<dbReference type="OrthoDB" id="2297382at2759"/>
<proteinExistence type="predicted"/>
<reference evidence="2 3" key="1">
    <citation type="submission" date="2020-12" db="EMBL/GenBank/DDBJ databases">
        <title>Metabolic potential, ecology and presence of endohyphal bacteria is reflected in genomic diversity of Mucoromycotina.</title>
        <authorList>
            <person name="Muszewska A."/>
            <person name="Okrasinska A."/>
            <person name="Steczkiewicz K."/>
            <person name="Drgas O."/>
            <person name="Orlowska M."/>
            <person name="Perlinska-Lenart U."/>
            <person name="Aleksandrzak-Piekarczyk T."/>
            <person name="Szatraj K."/>
            <person name="Zielenkiewicz U."/>
            <person name="Pilsyk S."/>
            <person name="Malc E."/>
            <person name="Mieczkowski P."/>
            <person name="Kruszewska J.S."/>
            <person name="Biernat P."/>
            <person name="Pawlowska J."/>
        </authorList>
    </citation>
    <scope>NUCLEOTIDE SEQUENCE [LARGE SCALE GENOMIC DNA]</scope>
    <source>
        <strain evidence="2 3">CBS 142.35</strain>
    </source>
</reference>
<dbReference type="EMBL" id="JAEPRB010000305">
    <property type="protein sequence ID" value="KAG2217357.1"/>
    <property type="molecule type" value="Genomic_DNA"/>
</dbReference>
<dbReference type="Proteomes" id="UP000646827">
    <property type="component" value="Unassembled WGS sequence"/>
</dbReference>
<protein>
    <submittedName>
        <fullName evidence="2">Uncharacterized protein</fullName>
    </submittedName>
</protein>
<name>A0A8H7VFV8_9FUNG</name>
<comment type="caution">
    <text evidence="2">The sequence shown here is derived from an EMBL/GenBank/DDBJ whole genome shotgun (WGS) entry which is preliminary data.</text>
</comment>
<keyword evidence="3" id="KW-1185">Reference proteome</keyword>
<dbReference type="AlphaFoldDB" id="A0A8H7VFV8"/>
<sequence length="285" mass="31600">MSQRRKTTTTGTSQQDIQELRRQIINIADDQNVLYDAQNDLAEMVSNLEEEVKKRMDEILLAVSNLKESLAPTLLSRALSNTSQSSLQNPDTLFSEASATSAASLFARRQTYTENVIPAPRKTAISKGKRALVRDKIMKEHVIDKVIKSGQNRDLSDAQCEAIYNTMVAEAEGAGIDLSQAKIYWGAIDDSEKSIAIHSFSKSVSERCFYDLYLCEDNWAAVHMLCEGWNNRKGMLVPRNEIQPNSSAPEAQLSSLAPDVDSTSVEQSETNSSASKDTCQTLLDR</sequence>
<gene>
    <name evidence="2" type="ORF">INT45_010289</name>
</gene>
<evidence type="ECO:0000313" key="3">
    <source>
        <dbReference type="Proteomes" id="UP000646827"/>
    </source>
</evidence>
<organism evidence="2 3">
    <name type="scientific">Circinella minor</name>
    <dbReference type="NCBI Taxonomy" id="1195481"/>
    <lineage>
        <taxon>Eukaryota</taxon>
        <taxon>Fungi</taxon>
        <taxon>Fungi incertae sedis</taxon>
        <taxon>Mucoromycota</taxon>
        <taxon>Mucoromycotina</taxon>
        <taxon>Mucoromycetes</taxon>
        <taxon>Mucorales</taxon>
        <taxon>Lichtheimiaceae</taxon>
        <taxon>Circinella</taxon>
    </lineage>
</organism>
<evidence type="ECO:0000256" key="1">
    <source>
        <dbReference type="SAM" id="MobiDB-lite"/>
    </source>
</evidence>